<protein>
    <submittedName>
        <fullName evidence="1">Uncharacterized protein</fullName>
    </submittedName>
</protein>
<comment type="caution">
    <text evidence="1">The sequence shown here is derived from an EMBL/GenBank/DDBJ whole genome shotgun (WGS) entry which is preliminary data.</text>
</comment>
<sequence>MNKKNPIVKKLMELDDTISEYFALKYCDSRACSCNDISDVVGPGGRDPLMGLSFVIWKSQEFLQAPDMID</sequence>
<dbReference type="AlphaFoldDB" id="A0A0W8FB36"/>
<reference evidence="1" key="1">
    <citation type="journal article" date="2015" name="Proc. Natl. Acad. Sci. U.S.A.">
        <title>Networks of energetic and metabolic interactions define dynamics in microbial communities.</title>
        <authorList>
            <person name="Embree M."/>
            <person name="Liu J.K."/>
            <person name="Al-Bassam M.M."/>
            <person name="Zengler K."/>
        </authorList>
    </citation>
    <scope>NUCLEOTIDE SEQUENCE</scope>
</reference>
<gene>
    <name evidence="1" type="ORF">ASZ90_012204</name>
</gene>
<accession>A0A0W8FB36</accession>
<proteinExistence type="predicted"/>
<organism evidence="1">
    <name type="scientific">hydrocarbon metagenome</name>
    <dbReference type="NCBI Taxonomy" id="938273"/>
    <lineage>
        <taxon>unclassified sequences</taxon>
        <taxon>metagenomes</taxon>
        <taxon>ecological metagenomes</taxon>
    </lineage>
</organism>
<name>A0A0W8FB36_9ZZZZ</name>
<dbReference type="EMBL" id="LNQE01001402">
    <property type="protein sequence ID" value="KUG18127.1"/>
    <property type="molecule type" value="Genomic_DNA"/>
</dbReference>
<evidence type="ECO:0000313" key="1">
    <source>
        <dbReference type="EMBL" id="KUG18127.1"/>
    </source>
</evidence>